<evidence type="ECO:0000313" key="1">
    <source>
        <dbReference type="EMBL" id="KKK56593.1"/>
    </source>
</evidence>
<evidence type="ECO:0000313" key="2">
    <source>
        <dbReference type="EMBL" id="KKM01414.1"/>
    </source>
</evidence>
<gene>
    <name evidence="3" type="ORF">LCGC14_1552470</name>
    <name evidence="2" type="ORF">LCGC14_1794610</name>
    <name evidence="1" type="ORF">LCGC14_3062980</name>
</gene>
<dbReference type="EMBL" id="LAZR01017202">
    <property type="protein sequence ID" value="KKM01414.1"/>
    <property type="molecule type" value="Genomic_DNA"/>
</dbReference>
<dbReference type="AlphaFoldDB" id="A0A0F9GRH5"/>
<protein>
    <submittedName>
        <fullName evidence="2">Uncharacterized protein</fullName>
    </submittedName>
</protein>
<proteinExistence type="predicted"/>
<comment type="caution">
    <text evidence="2">The sequence shown here is derived from an EMBL/GenBank/DDBJ whole genome shotgun (WGS) entry which is preliminary data.</text>
</comment>
<feature type="non-terminal residue" evidence="2">
    <location>
        <position position="1"/>
    </location>
</feature>
<dbReference type="EMBL" id="LAZR01011882">
    <property type="protein sequence ID" value="KKM55616.1"/>
    <property type="molecule type" value="Genomic_DNA"/>
</dbReference>
<sequence>INFVKERVKMGRVSVVDEKQGKLFD</sequence>
<name>A0A0F9GRH5_9ZZZZ</name>
<dbReference type="EMBL" id="LAZR01064914">
    <property type="protein sequence ID" value="KKK56593.1"/>
    <property type="molecule type" value="Genomic_DNA"/>
</dbReference>
<evidence type="ECO:0000313" key="3">
    <source>
        <dbReference type="EMBL" id="KKM55616.1"/>
    </source>
</evidence>
<reference evidence="2" key="1">
    <citation type="journal article" date="2015" name="Nature">
        <title>Complex archaea that bridge the gap between prokaryotes and eukaryotes.</title>
        <authorList>
            <person name="Spang A."/>
            <person name="Saw J.H."/>
            <person name="Jorgensen S.L."/>
            <person name="Zaremba-Niedzwiedzka K."/>
            <person name="Martijn J."/>
            <person name="Lind A.E."/>
            <person name="van Eijk R."/>
            <person name="Schleper C."/>
            <person name="Guy L."/>
            <person name="Ettema T.J."/>
        </authorList>
    </citation>
    <scope>NUCLEOTIDE SEQUENCE</scope>
</reference>
<organism evidence="2">
    <name type="scientific">marine sediment metagenome</name>
    <dbReference type="NCBI Taxonomy" id="412755"/>
    <lineage>
        <taxon>unclassified sequences</taxon>
        <taxon>metagenomes</taxon>
        <taxon>ecological metagenomes</taxon>
    </lineage>
</organism>
<accession>A0A0F9GRH5</accession>